<dbReference type="Gene3D" id="1.10.10.10">
    <property type="entry name" value="Winged helix-like DNA-binding domain superfamily/Winged helix DNA-binding domain"/>
    <property type="match status" value="1"/>
</dbReference>
<proteinExistence type="inferred from homology"/>
<organism evidence="10 11">
    <name type="scientific">Penicillium brevicompactum</name>
    <dbReference type="NCBI Taxonomy" id="5074"/>
    <lineage>
        <taxon>Eukaryota</taxon>
        <taxon>Fungi</taxon>
        <taxon>Dikarya</taxon>
        <taxon>Ascomycota</taxon>
        <taxon>Pezizomycotina</taxon>
        <taxon>Eurotiomycetes</taxon>
        <taxon>Eurotiomycetidae</taxon>
        <taxon>Eurotiales</taxon>
        <taxon>Aspergillaceae</taxon>
        <taxon>Penicillium</taxon>
    </lineage>
</organism>
<dbReference type="InterPro" id="IPR040450">
    <property type="entry name" value="TFIIF_beta_HTH"/>
</dbReference>
<gene>
    <name evidence="10" type="ORF">N7541_001039</name>
</gene>
<evidence type="ECO:0000313" key="10">
    <source>
        <dbReference type="EMBL" id="KAJ5367098.1"/>
    </source>
</evidence>
<reference evidence="10" key="1">
    <citation type="submission" date="2022-12" db="EMBL/GenBank/DDBJ databases">
        <authorList>
            <person name="Petersen C."/>
        </authorList>
    </citation>
    <scope>NUCLEOTIDE SEQUENCE</scope>
    <source>
        <strain evidence="10">IBT 35675</strain>
    </source>
</reference>
<dbReference type="Pfam" id="PF02270">
    <property type="entry name" value="TFIIF_beta"/>
    <property type="match status" value="1"/>
</dbReference>
<feature type="domain" description="TFIIF beta subunit HTH" evidence="8">
    <location>
        <begin position="278"/>
        <end position="308"/>
    </location>
</feature>
<feature type="region of interest" description="Disordered" evidence="7">
    <location>
        <begin position="243"/>
        <end position="271"/>
    </location>
</feature>
<evidence type="ECO:0000256" key="3">
    <source>
        <dbReference type="ARBA" id="ARBA00023015"/>
    </source>
</evidence>
<evidence type="ECO:0000256" key="5">
    <source>
        <dbReference type="ARBA" id="ARBA00023163"/>
    </source>
</evidence>
<dbReference type="PANTHER" id="PTHR10445:SF0">
    <property type="entry name" value="GENERAL TRANSCRIPTION FACTOR IIF SUBUNIT 2"/>
    <property type="match status" value="1"/>
</dbReference>
<feature type="region of interest" description="Disordered" evidence="7">
    <location>
        <begin position="1"/>
        <end position="27"/>
    </location>
</feature>
<dbReference type="GO" id="GO:0003677">
    <property type="term" value="F:DNA binding"/>
    <property type="evidence" value="ECO:0007669"/>
    <property type="project" value="UniProtKB-KW"/>
</dbReference>
<dbReference type="SUPFAM" id="SSF50916">
    <property type="entry name" value="Rap30/74 interaction domains"/>
    <property type="match status" value="1"/>
</dbReference>
<evidence type="ECO:0000256" key="1">
    <source>
        <dbReference type="ARBA" id="ARBA00004123"/>
    </source>
</evidence>
<dbReference type="GO" id="GO:0005674">
    <property type="term" value="C:transcription factor TFIIF complex"/>
    <property type="evidence" value="ECO:0007669"/>
    <property type="project" value="InterPro"/>
</dbReference>
<dbReference type="AlphaFoldDB" id="A0A9W9RVC5"/>
<dbReference type="Pfam" id="PF17683">
    <property type="entry name" value="TFIIF_beta_N"/>
    <property type="match status" value="1"/>
</dbReference>
<comment type="caution">
    <text evidence="10">The sequence shown here is derived from an EMBL/GenBank/DDBJ whole genome shotgun (WGS) entry which is preliminary data.</text>
</comment>
<evidence type="ECO:0000259" key="8">
    <source>
        <dbReference type="Pfam" id="PF02270"/>
    </source>
</evidence>
<dbReference type="InterPro" id="IPR003196">
    <property type="entry name" value="TFIIF_beta"/>
</dbReference>
<evidence type="ECO:0000256" key="4">
    <source>
        <dbReference type="ARBA" id="ARBA00023125"/>
    </source>
</evidence>
<comment type="subcellular location">
    <subcellularLocation>
        <location evidence="1">Nucleus</location>
    </subcellularLocation>
</comment>
<evidence type="ECO:0000259" key="9">
    <source>
        <dbReference type="Pfam" id="PF17683"/>
    </source>
</evidence>
<dbReference type="PANTHER" id="PTHR10445">
    <property type="entry name" value="GENERAL TRANSCRIPTION FACTOR IIF SUBUNIT 2"/>
    <property type="match status" value="1"/>
</dbReference>
<protein>
    <submittedName>
        <fullName evidence="10">Transcription initiation factor IIF beta subunit</fullName>
    </submittedName>
</protein>
<evidence type="ECO:0000256" key="2">
    <source>
        <dbReference type="ARBA" id="ARBA00009543"/>
    </source>
</evidence>
<feature type="region of interest" description="Disordered" evidence="7">
    <location>
        <begin position="318"/>
        <end position="357"/>
    </location>
</feature>
<dbReference type="Proteomes" id="UP001148299">
    <property type="component" value="Unassembled WGS sequence"/>
</dbReference>
<dbReference type="CDD" id="cd07980">
    <property type="entry name" value="TFIIF_beta"/>
    <property type="match status" value="1"/>
</dbReference>
<name>A0A9W9RVC5_PENBR</name>
<reference evidence="10" key="2">
    <citation type="journal article" date="2023" name="IMA Fungus">
        <title>Comparative genomic study of the Penicillium genus elucidates a diverse pangenome and 15 lateral gene transfer events.</title>
        <authorList>
            <person name="Petersen C."/>
            <person name="Sorensen T."/>
            <person name="Nielsen M.R."/>
            <person name="Sondergaard T.E."/>
            <person name="Sorensen J.L."/>
            <person name="Fitzpatrick D.A."/>
            <person name="Frisvad J.C."/>
            <person name="Nielsen K.L."/>
        </authorList>
    </citation>
    <scope>NUCLEOTIDE SEQUENCE</scope>
    <source>
        <strain evidence="10">IBT 35675</strain>
    </source>
</reference>
<sequence length="357" mass="40660">MAHVKQDPDRPYVKQEYIKQDPDNKETALADIDEEDLYEDAGDLDFTSANQSVWLSRLPKQLWEHWAHLNDDDEIEIGTMRVEGPPEDIKRVSLRLHDRPDNKDVPKDYVLSKQVADPSGAGSHHTHNTFLFTEKDIPGVENRMASFGETRSVLYESQKREAKRREQGKRWEPYVRKTIPKHTALAGAVSEEFNCLPVENAEFQRISEKRALETLKPRKETVFIDKIPGKIIQARHALPSEKGQFVQATKTSGRGRPQENKSTHTGHLRRSRPAWRSLEAYLKQTLELVAHLVKSGDFAMTWELKPEATHAQYSNAMDNAKAELPPGADDPYDEASEDDPMGSGMATDQDDVHFENV</sequence>
<evidence type="ECO:0000313" key="11">
    <source>
        <dbReference type="Proteomes" id="UP001148299"/>
    </source>
</evidence>
<keyword evidence="6" id="KW-0539">Nucleus</keyword>
<feature type="domain" description="TFIIF beta subunit N-terminal" evidence="9">
    <location>
        <begin position="50"/>
        <end position="198"/>
    </location>
</feature>
<keyword evidence="4" id="KW-0238">DNA-binding</keyword>
<dbReference type="EMBL" id="JAPZBR010000001">
    <property type="protein sequence ID" value="KAJ5367098.1"/>
    <property type="molecule type" value="Genomic_DNA"/>
</dbReference>
<keyword evidence="11" id="KW-1185">Reference proteome</keyword>
<comment type="similarity">
    <text evidence="2">Belongs to the TFIIF beta subunit family.</text>
</comment>
<keyword evidence="5" id="KW-0804">Transcription</keyword>
<accession>A0A9W9RVC5</accession>
<dbReference type="InterPro" id="IPR036388">
    <property type="entry name" value="WH-like_DNA-bd_sf"/>
</dbReference>
<dbReference type="InterPro" id="IPR011039">
    <property type="entry name" value="TFIIF_interaction"/>
</dbReference>
<feature type="compositionally biased region" description="Acidic residues" evidence="7">
    <location>
        <begin position="330"/>
        <end position="340"/>
    </location>
</feature>
<keyword evidence="3" id="KW-0805">Transcription regulation</keyword>
<dbReference type="InterPro" id="IPR040504">
    <property type="entry name" value="TFIIF_beta_N"/>
</dbReference>
<evidence type="ECO:0000256" key="7">
    <source>
        <dbReference type="SAM" id="MobiDB-lite"/>
    </source>
</evidence>
<dbReference type="GO" id="GO:0006367">
    <property type="term" value="P:transcription initiation at RNA polymerase II promoter"/>
    <property type="evidence" value="ECO:0007669"/>
    <property type="project" value="InterPro"/>
</dbReference>
<evidence type="ECO:0000256" key="6">
    <source>
        <dbReference type="ARBA" id="ARBA00023242"/>
    </source>
</evidence>